<dbReference type="EMBL" id="CABPRJ010001924">
    <property type="protein sequence ID" value="VVC41700.1"/>
    <property type="molecule type" value="Genomic_DNA"/>
</dbReference>
<accession>A0A5E4NDD5</accession>
<keyword evidence="2" id="KW-1185">Reference proteome</keyword>
<reference evidence="1 2" key="1">
    <citation type="submission" date="2019-08" db="EMBL/GenBank/DDBJ databases">
        <authorList>
            <person name="Alioto T."/>
            <person name="Alioto T."/>
            <person name="Gomez Garrido J."/>
        </authorList>
    </citation>
    <scope>NUCLEOTIDE SEQUENCE [LARGE SCALE GENOMIC DNA]</scope>
</reference>
<evidence type="ECO:0000313" key="1">
    <source>
        <dbReference type="EMBL" id="VVC41700.1"/>
    </source>
</evidence>
<evidence type="ECO:0000313" key="2">
    <source>
        <dbReference type="Proteomes" id="UP000325440"/>
    </source>
</evidence>
<organism evidence="1 2">
    <name type="scientific">Cinara cedri</name>
    <dbReference type="NCBI Taxonomy" id="506608"/>
    <lineage>
        <taxon>Eukaryota</taxon>
        <taxon>Metazoa</taxon>
        <taxon>Ecdysozoa</taxon>
        <taxon>Arthropoda</taxon>
        <taxon>Hexapoda</taxon>
        <taxon>Insecta</taxon>
        <taxon>Pterygota</taxon>
        <taxon>Neoptera</taxon>
        <taxon>Paraneoptera</taxon>
        <taxon>Hemiptera</taxon>
        <taxon>Sternorrhyncha</taxon>
        <taxon>Aphidomorpha</taxon>
        <taxon>Aphidoidea</taxon>
        <taxon>Aphididae</taxon>
        <taxon>Lachninae</taxon>
        <taxon>Cinara</taxon>
    </lineage>
</organism>
<gene>
    <name evidence="1" type="ORF">CINCED_3A007973</name>
</gene>
<proteinExistence type="predicted"/>
<sequence>MSTSVSGCDCECKSCKNGTELCPTFNLYLNKFLWGDGIQDCTDNEINCPPITTTSITTITTTTETGLTKTALTTIVTEESSVNPFFITNSNVVRQAVENYNQQQICKQWICETPNAINDCKKPSITCEEGYFLQMTPNQNEICPVYTCVSNTLEESQCEIDGRIFKTSDGVTYKYEVCDHIIVRDRVHNKWMIKQIRRCPYIGTCQVSLWKDHLNHIIEFFPNMTTMRNGVLFSGFSYFKK</sequence>
<name>A0A5E4NDD5_9HEMI</name>
<dbReference type="AlphaFoldDB" id="A0A5E4NDD5"/>
<dbReference type="OrthoDB" id="6262482at2759"/>
<protein>
    <submittedName>
        <fullName evidence="1">Uncharacterized protein</fullName>
    </submittedName>
</protein>
<dbReference type="Proteomes" id="UP000325440">
    <property type="component" value="Unassembled WGS sequence"/>
</dbReference>